<organism evidence="1 2">
    <name type="scientific">Drosophila mojavensis</name>
    <name type="common">Fruit fly</name>
    <dbReference type="NCBI Taxonomy" id="7230"/>
    <lineage>
        <taxon>Eukaryota</taxon>
        <taxon>Metazoa</taxon>
        <taxon>Ecdysozoa</taxon>
        <taxon>Arthropoda</taxon>
        <taxon>Hexapoda</taxon>
        <taxon>Insecta</taxon>
        <taxon>Pterygota</taxon>
        <taxon>Neoptera</taxon>
        <taxon>Endopterygota</taxon>
        <taxon>Diptera</taxon>
        <taxon>Brachycera</taxon>
        <taxon>Muscomorpha</taxon>
        <taxon>Ephydroidea</taxon>
        <taxon>Drosophilidae</taxon>
        <taxon>Drosophila</taxon>
    </lineage>
</organism>
<dbReference type="AlphaFoldDB" id="A0A0Q9WZ41"/>
<sequence>MLHNIAALTGMFHRMHEAGMMMTARVTTMILRIPTMRKLRIFWMKTCSTICGVQAYKVRAALQDYAGREMLPEGWVQVTHNSVMPLFLYRKTRVCSASRPYFLGTGSARKHAVPCWELSVRRSGGETRS</sequence>
<name>A0A0Q9WZ41_DROMO</name>
<reference evidence="1 2" key="1">
    <citation type="journal article" date="2007" name="Nature">
        <title>Evolution of genes and genomes on the Drosophila phylogeny.</title>
        <authorList>
            <consortium name="Drosophila 12 Genomes Consortium"/>
            <person name="Clark A.G."/>
            <person name="Eisen M.B."/>
            <person name="Smith D.R."/>
            <person name="Bergman C.M."/>
            <person name="Oliver B."/>
            <person name="Markow T.A."/>
            <person name="Kaufman T.C."/>
            <person name="Kellis M."/>
            <person name="Gelbart W."/>
            <person name="Iyer V.N."/>
            <person name="Pollard D.A."/>
            <person name="Sackton T.B."/>
            <person name="Larracuente A.M."/>
            <person name="Singh N.D."/>
            <person name="Abad J.P."/>
            <person name="Abt D.N."/>
            <person name="Adryan B."/>
            <person name="Aguade M."/>
            <person name="Akashi H."/>
            <person name="Anderson W.W."/>
            <person name="Aquadro C.F."/>
            <person name="Ardell D.H."/>
            <person name="Arguello R."/>
            <person name="Artieri C.G."/>
            <person name="Barbash D.A."/>
            <person name="Barker D."/>
            <person name="Barsanti P."/>
            <person name="Batterham P."/>
            <person name="Batzoglou S."/>
            <person name="Begun D."/>
            <person name="Bhutkar A."/>
            <person name="Blanco E."/>
            <person name="Bosak S.A."/>
            <person name="Bradley R.K."/>
            <person name="Brand A.D."/>
            <person name="Brent M.R."/>
            <person name="Brooks A.N."/>
            <person name="Brown R.H."/>
            <person name="Butlin R.K."/>
            <person name="Caggese C."/>
            <person name="Calvi B.R."/>
            <person name="Bernardo de Carvalho A."/>
            <person name="Caspi A."/>
            <person name="Castrezana S."/>
            <person name="Celniker S.E."/>
            <person name="Chang J.L."/>
            <person name="Chapple C."/>
            <person name="Chatterji S."/>
            <person name="Chinwalla A."/>
            <person name="Civetta A."/>
            <person name="Clifton S.W."/>
            <person name="Comeron J.M."/>
            <person name="Costello J.C."/>
            <person name="Coyne J.A."/>
            <person name="Daub J."/>
            <person name="David R.G."/>
            <person name="Delcher A.L."/>
            <person name="Delehaunty K."/>
            <person name="Do C.B."/>
            <person name="Ebling H."/>
            <person name="Edwards K."/>
            <person name="Eickbush T."/>
            <person name="Evans J.D."/>
            <person name="Filipski A."/>
            <person name="Findeiss S."/>
            <person name="Freyhult E."/>
            <person name="Fulton L."/>
            <person name="Fulton R."/>
            <person name="Garcia A.C."/>
            <person name="Gardiner A."/>
            <person name="Garfield D.A."/>
            <person name="Garvin B.E."/>
            <person name="Gibson G."/>
            <person name="Gilbert D."/>
            <person name="Gnerre S."/>
            <person name="Godfrey J."/>
            <person name="Good R."/>
            <person name="Gotea V."/>
            <person name="Gravely B."/>
            <person name="Greenberg A.J."/>
            <person name="Griffiths-Jones S."/>
            <person name="Gross S."/>
            <person name="Guigo R."/>
            <person name="Gustafson E.A."/>
            <person name="Haerty W."/>
            <person name="Hahn M.W."/>
            <person name="Halligan D.L."/>
            <person name="Halpern A.L."/>
            <person name="Halter G.M."/>
            <person name="Han M.V."/>
            <person name="Heger A."/>
            <person name="Hillier L."/>
            <person name="Hinrichs A.S."/>
            <person name="Holmes I."/>
            <person name="Hoskins R.A."/>
            <person name="Hubisz M.J."/>
            <person name="Hultmark D."/>
            <person name="Huntley M.A."/>
            <person name="Jaffe D.B."/>
            <person name="Jagadeeshan S."/>
            <person name="Jeck W.R."/>
            <person name="Johnson J."/>
            <person name="Jones C.D."/>
            <person name="Jordan W.C."/>
            <person name="Karpen G.H."/>
            <person name="Kataoka E."/>
            <person name="Keightley P.D."/>
            <person name="Kheradpour P."/>
            <person name="Kirkness E.F."/>
            <person name="Koerich L.B."/>
            <person name="Kristiansen K."/>
            <person name="Kudrna D."/>
            <person name="Kulathinal R.J."/>
            <person name="Kumar S."/>
            <person name="Kwok R."/>
            <person name="Lander E."/>
            <person name="Langley C.H."/>
            <person name="Lapoint R."/>
            <person name="Lazzaro B.P."/>
            <person name="Lee S.J."/>
            <person name="Levesque L."/>
            <person name="Li R."/>
            <person name="Lin C.F."/>
            <person name="Lin M.F."/>
            <person name="Lindblad-Toh K."/>
            <person name="Llopart A."/>
            <person name="Long M."/>
            <person name="Low L."/>
            <person name="Lozovsky E."/>
            <person name="Lu J."/>
            <person name="Luo M."/>
            <person name="Machado C.A."/>
            <person name="Makalowski W."/>
            <person name="Marzo M."/>
            <person name="Matsuda M."/>
            <person name="Matzkin L."/>
            <person name="McAllister B."/>
            <person name="McBride C.S."/>
            <person name="McKernan B."/>
            <person name="McKernan K."/>
            <person name="Mendez-Lago M."/>
            <person name="Minx P."/>
            <person name="Mollenhauer M.U."/>
            <person name="Montooth K."/>
            <person name="Mount S.M."/>
            <person name="Mu X."/>
            <person name="Myers E."/>
            <person name="Negre B."/>
            <person name="Newfeld S."/>
            <person name="Nielsen R."/>
            <person name="Noor M.A."/>
            <person name="O'Grady P."/>
            <person name="Pachter L."/>
            <person name="Papaceit M."/>
            <person name="Parisi M.J."/>
            <person name="Parisi M."/>
            <person name="Parts L."/>
            <person name="Pedersen J.S."/>
            <person name="Pesole G."/>
            <person name="Phillippy A.M."/>
            <person name="Ponting C.P."/>
            <person name="Pop M."/>
            <person name="Porcelli D."/>
            <person name="Powell J.R."/>
            <person name="Prohaska S."/>
            <person name="Pruitt K."/>
            <person name="Puig M."/>
            <person name="Quesneville H."/>
            <person name="Ram K.R."/>
            <person name="Rand D."/>
            <person name="Rasmussen M.D."/>
            <person name="Reed L.K."/>
            <person name="Reenan R."/>
            <person name="Reily A."/>
            <person name="Remington K.A."/>
            <person name="Rieger T.T."/>
            <person name="Ritchie M.G."/>
            <person name="Robin C."/>
            <person name="Rogers Y.H."/>
            <person name="Rohde C."/>
            <person name="Rozas J."/>
            <person name="Rubenfield M.J."/>
            <person name="Ruiz A."/>
            <person name="Russo S."/>
            <person name="Salzberg S.L."/>
            <person name="Sanchez-Gracia A."/>
            <person name="Saranga D.J."/>
            <person name="Sato H."/>
            <person name="Schaeffer S.W."/>
            <person name="Schatz M.C."/>
            <person name="Schlenke T."/>
            <person name="Schwartz R."/>
            <person name="Segarra C."/>
            <person name="Singh R.S."/>
            <person name="Sirot L."/>
            <person name="Sirota M."/>
            <person name="Sisneros N.B."/>
            <person name="Smith C.D."/>
            <person name="Smith T.F."/>
            <person name="Spieth J."/>
            <person name="Stage D.E."/>
            <person name="Stark A."/>
            <person name="Stephan W."/>
            <person name="Strausberg R.L."/>
            <person name="Strempel S."/>
            <person name="Sturgill D."/>
            <person name="Sutton G."/>
            <person name="Sutton G.G."/>
            <person name="Tao W."/>
            <person name="Teichmann S."/>
            <person name="Tobari Y.N."/>
            <person name="Tomimura Y."/>
            <person name="Tsolas J.M."/>
            <person name="Valente V.L."/>
            <person name="Venter E."/>
            <person name="Venter J.C."/>
            <person name="Vicario S."/>
            <person name="Vieira F.G."/>
            <person name="Vilella A.J."/>
            <person name="Villasante A."/>
            <person name="Walenz B."/>
            <person name="Wang J."/>
            <person name="Wasserman M."/>
            <person name="Watts T."/>
            <person name="Wilson D."/>
            <person name="Wilson R.K."/>
            <person name="Wing R.A."/>
            <person name="Wolfner M.F."/>
            <person name="Wong A."/>
            <person name="Wong G.K."/>
            <person name="Wu C.I."/>
            <person name="Wu G."/>
            <person name="Yamamoto D."/>
            <person name="Yang H.P."/>
            <person name="Yang S.P."/>
            <person name="Yorke J.A."/>
            <person name="Yoshida K."/>
            <person name="Zdobnov E."/>
            <person name="Zhang P."/>
            <person name="Zhang Y."/>
            <person name="Zimin A.V."/>
            <person name="Baldwin J."/>
            <person name="Abdouelleil A."/>
            <person name="Abdulkadir J."/>
            <person name="Abebe A."/>
            <person name="Abera B."/>
            <person name="Abreu J."/>
            <person name="Acer S.C."/>
            <person name="Aftuck L."/>
            <person name="Alexander A."/>
            <person name="An P."/>
            <person name="Anderson E."/>
            <person name="Anderson S."/>
            <person name="Arachi H."/>
            <person name="Azer M."/>
            <person name="Bachantsang P."/>
            <person name="Barry A."/>
            <person name="Bayul T."/>
            <person name="Berlin A."/>
            <person name="Bessette D."/>
            <person name="Bloom T."/>
            <person name="Blye J."/>
            <person name="Boguslavskiy L."/>
            <person name="Bonnet C."/>
            <person name="Boukhgalter B."/>
            <person name="Bourzgui I."/>
            <person name="Brown A."/>
            <person name="Cahill P."/>
            <person name="Channer S."/>
            <person name="Cheshatsang Y."/>
            <person name="Chuda L."/>
            <person name="Citroen M."/>
            <person name="Collymore A."/>
            <person name="Cooke P."/>
            <person name="Costello M."/>
            <person name="D'Aco K."/>
            <person name="Daza R."/>
            <person name="De Haan G."/>
            <person name="DeGray S."/>
            <person name="DeMaso C."/>
            <person name="Dhargay N."/>
            <person name="Dooley K."/>
            <person name="Dooley E."/>
            <person name="Doricent M."/>
            <person name="Dorje P."/>
            <person name="Dorjee K."/>
            <person name="Dupes A."/>
            <person name="Elong R."/>
            <person name="Falk J."/>
            <person name="Farina A."/>
            <person name="Faro S."/>
            <person name="Ferguson D."/>
            <person name="Fisher S."/>
            <person name="Foley C.D."/>
            <person name="Franke A."/>
            <person name="Friedrich D."/>
            <person name="Gadbois L."/>
            <person name="Gearin G."/>
            <person name="Gearin C.R."/>
            <person name="Giannoukos G."/>
            <person name="Goode T."/>
            <person name="Graham J."/>
            <person name="Grandbois E."/>
            <person name="Grewal S."/>
            <person name="Gyaltsen K."/>
            <person name="Hafez N."/>
            <person name="Hagos B."/>
            <person name="Hall J."/>
            <person name="Henson C."/>
            <person name="Hollinger A."/>
            <person name="Honan T."/>
            <person name="Huard M.D."/>
            <person name="Hughes L."/>
            <person name="Hurhula B."/>
            <person name="Husby M.E."/>
            <person name="Kamat A."/>
            <person name="Kanga B."/>
            <person name="Kashin S."/>
            <person name="Khazanovich D."/>
            <person name="Kisner P."/>
            <person name="Lance K."/>
            <person name="Lara M."/>
            <person name="Lee W."/>
            <person name="Lennon N."/>
            <person name="Letendre F."/>
            <person name="LeVine R."/>
            <person name="Lipovsky A."/>
            <person name="Liu X."/>
            <person name="Liu J."/>
            <person name="Liu S."/>
            <person name="Lokyitsang T."/>
            <person name="Lokyitsang Y."/>
            <person name="Lubonja R."/>
            <person name="Lui A."/>
            <person name="MacDonald P."/>
            <person name="Magnisalis V."/>
            <person name="Maru K."/>
            <person name="Matthews C."/>
            <person name="McCusker W."/>
            <person name="McDonough S."/>
            <person name="Mehta T."/>
            <person name="Meldrim J."/>
            <person name="Meneus L."/>
            <person name="Mihai O."/>
            <person name="Mihalev A."/>
            <person name="Mihova T."/>
            <person name="Mittelman R."/>
            <person name="Mlenga V."/>
            <person name="Montmayeur A."/>
            <person name="Mulrain L."/>
            <person name="Navidi A."/>
            <person name="Naylor J."/>
            <person name="Negash T."/>
            <person name="Nguyen T."/>
            <person name="Nguyen N."/>
            <person name="Nicol R."/>
            <person name="Norbu C."/>
            <person name="Norbu N."/>
            <person name="Novod N."/>
            <person name="O'Neill B."/>
            <person name="Osman S."/>
            <person name="Markiewicz E."/>
            <person name="Oyono O.L."/>
            <person name="Patti C."/>
            <person name="Phunkhang P."/>
            <person name="Pierre F."/>
            <person name="Priest M."/>
            <person name="Raghuraman S."/>
            <person name="Rege F."/>
            <person name="Reyes R."/>
            <person name="Rise C."/>
            <person name="Rogov P."/>
            <person name="Ross K."/>
            <person name="Ryan E."/>
            <person name="Settipalli S."/>
            <person name="Shea T."/>
            <person name="Sherpa N."/>
            <person name="Shi L."/>
            <person name="Shih D."/>
            <person name="Sparrow T."/>
            <person name="Spaulding J."/>
            <person name="Stalker J."/>
            <person name="Stange-Thomann N."/>
            <person name="Stavropoulos S."/>
            <person name="Stone C."/>
            <person name="Strader C."/>
            <person name="Tesfaye S."/>
            <person name="Thomson T."/>
            <person name="Thoulutsang Y."/>
            <person name="Thoulutsang D."/>
            <person name="Topham K."/>
            <person name="Topping I."/>
            <person name="Tsamla T."/>
            <person name="Vassiliev H."/>
            <person name="Vo A."/>
            <person name="Wangchuk T."/>
            <person name="Wangdi T."/>
            <person name="Weiand M."/>
            <person name="Wilkinson J."/>
            <person name="Wilson A."/>
            <person name="Yadav S."/>
            <person name="Young G."/>
            <person name="Yu Q."/>
            <person name="Zembek L."/>
            <person name="Zhong D."/>
            <person name="Zimmer A."/>
            <person name="Zwirko Z."/>
            <person name="Jaffe D.B."/>
            <person name="Alvarez P."/>
            <person name="Brockman W."/>
            <person name="Butler J."/>
            <person name="Chin C."/>
            <person name="Gnerre S."/>
            <person name="Grabherr M."/>
            <person name="Kleber M."/>
            <person name="Mauceli E."/>
            <person name="MacCallum I."/>
        </authorList>
    </citation>
    <scope>NUCLEOTIDE SEQUENCE [LARGE SCALE GENOMIC DNA]</scope>
    <source>
        <strain evidence="2">Tucson 15081-1352.22</strain>
    </source>
</reference>
<dbReference type="GO" id="GO:0031053">
    <property type="term" value="P:primary miRNA processing"/>
    <property type="evidence" value="ECO:0007669"/>
    <property type="project" value="InterPro"/>
</dbReference>
<dbReference type="PANTHER" id="PTHR13482">
    <property type="entry name" value="MICRORNA PROCESSOR COMPLEX SUBUNIT DGCR8"/>
    <property type="match status" value="1"/>
</dbReference>
<dbReference type="GO" id="GO:0070877">
    <property type="term" value="C:microprocessor complex"/>
    <property type="evidence" value="ECO:0007669"/>
    <property type="project" value="InterPro"/>
</dbReference>
<accession>A0A0Q9WZ41</accession>
<dbReference type="GO" id="GO:0020037">
    <property type="term" value="F:heme binding"/>
    <property type="evidence" value="ECO:0007669"/>
    <property type="project" value="InterPro"/>
</dbReference>
<dbReference type="KEGG" id="dmo:Dmoj_GI23123"/>
<protein>
    <submittedName>
        <fullName evidence="1">Uncharacterized protein, isoform B</fullName>
    </submittedName>
</protein>
<dbReference type="GO" id="GO:0070878">
    <property type="term" value="F:primary miRNA binding"/>
    <property type="evidence" value="ECO:0007669"/>
    <property type="project" value="TreeGrafter"/>
</dbReference>
<dbReference type="InterPro" id="IPR040375">
    <property type="entry name" value="DGCR8"/>
</dbReference>
<dbReference type="Gene3D" id="2.20.70.10">
    <property type="match status" value="1"/>
</dbReference>
<evidence type="ECO:0000313" key="2">
    <source>
        <dbReference type="Proteomes" id="UP000009192"/>
    </source>
</evidence>
<dbReference type="EMBL" id="CH933806">
    <property type="protein sequence ID" value="KRG01206.1"/>
    <property type="molecule type" value="Genomic_DNA"/>
</dbReference>
<keyword evidence="2" id="KW-1185">Reference proteome</keyword>
<dbReference type="InParanoid" id="A0A0Q9WZ41"/>
<proteinExistence type="predicted"/>
<evidence type="ECO:0000313" key="1">
    <source>
        <dbReference type="EMBL" id="KRG01206.1"/>
    </source>
</evidence>
<dbReference type="Proteomes" id="UP000009192">
    <property type="component" value="Unassembled WGS sequence"/>
</dbReference>
<gene>
    <name evidence="1" type="primary">Dmoj\GI23123</name>
    <name evidence="1" type="ORF">Dmoj_GI23123</name>
</gene>
<dbReference type="OrthoDB" id="112668at2759"/>
<dbReference type="PANTHER" id="PTHR13482:SF3">
    <property type="entry name" value="MICROPROCESSOR COMPLEX SUBUNIT DGCR8"/>
    <property type="match status" value="1"/>
</dbReference>
<dbReference type="GO" id="GO:0042802">
    <property type="term" value="F:identical protein binding"/>
    <property type="evidence" value="ECO:0007669"/>
    <property type="project" value="InterPro"/>
</dbReference>
<dbReference type="GO" id="GO:0003725">
    <property type="term" value="F:double-stranded RNA binding"/>
    <property type="evidence" value="ECO:0007669"/>
    <property type="project" value="TreeGrafter"/>
</dbReference>